<organism evidence="2 3">
    <name type="scientific">Penicillium malachiteum</name>
    <dbReference type="NCBI Taxonomy" id="1324776"/>
    <lineage>
        <taxon>Eukaryota</taxon>
        <taxon>Fungi</taxon>
        <taxon>Dikarya</taxon>
        <taxon>Ascomycota</taxon>
        <taxon>Pezizomycotina</taxon>
        <taxon>Eurotiomycetes</taxon>
        <taxon>Eurotiomycetidae</taxon>
        <taxon>Eurotiales</taxon>
        <taxon>Aspergillaceae</taxon>
        <taxon>Penicillium</taxon>
    </lineage>
</organism>
<reference evidence="2" key="2">
    <citation type="submission" date="2023-01" db="EMBL/GenBank/DDBJ databases">
        <authorList>
            <person name="Petersen C."/>
        </authorList>
    </citation>
    <scope>NUCLEOTIDE SEQUENCE</scope>
    <source>
        <strain evidence="2">IBT 17514</strain>
    </source>
</reference>
<keyword evidence="3" id="KW-1185">Reference proteome</keyword>
<protein>
    <submittedName>
        <fullName evidence="2">Uncharacterized protein</fullName>
    </submittedName>
</protein>
<evidence type="ECO:0000313" key="3">
    <source>
        <dbReference type="Proteomes" id="UP001215712"/>
    </source>
</evidence>
<gene>
    <name evidence="2" type="ORF">N7493_009343</name>
</gene>
<feature type="compositionally biased region" description="Polar residues" evidence="1">
    <location>
        <begin position="1"/>
        <end position="11"/>
    </location>
</feature>
<feature type="compositionally biased region" description="Pro residues" evidence="1">
    <location>
        <begin position="43"/>
        <end position="58"/>
    </location>
</feature>
<accession>A0AAD6HF02</accession>
<feature type="compositionally biased region" description="Low complexity" evidence="1">
    <location>
        <begin position="33"/>
        <end position="42"/>
    </location>
</feature>
<feature type="region of interest" description="Disordered" evidence="1">
    <location>
        <begin position="1"/>
        <end position="122"/>
    </location>
</feature>
<proteinExistence type="predicted"/>
<evidence type="ECO:0000256" key="1">
    <source>
        <dbReference type="SAM" id="MobiDB-lite"/>
    </source>
</evidence>
<dbReference type="EMBL" id="JAQJAN010000014">
    <property type="protein sequence ID" value="KAJ5710306.1"/>
    <property type="molecule type" value="Genomic_DNA"/>
</dbReference>
<name>A0AAD6HF02_9EURO</name>
<dbReference type="Proteomes" id="UP001215712">
    <property type="component" value="Unassembled WGS sequence"/>
</dbReference>
<evidence type="ECO:0000313" key="2">
    <source>
        <dbReference type="EMBL" id="KAJ5710306.1"/>
    </source>
</evidence>
<sequence length="211" mass="22260">MPDPTSKQATEINRPWSGPGLGSGAHPPDSRLARQLAARAPAPSLPPEGLAPPAPPPAKSDQPTGTPPPPSGEAPLRPGGRHGSPPGARAGWRGGSTPGPGVQTTPQRARAPGTRRDAAEPCLSLRRHVASRGPSKFLKKRPLLWAWSVHRDRPLFQAPTRHGRGCLTDLVKMDRVGQPTGHRTLLVTLSELVPSRDRPPPPTGHAHTPAD</sequence>
<dbReference type="AlphaFoldDB" id="A0AAD6HF02"/>
<reference evidence="2" key="1">
    <citation type="journal article" date="2023" name="IMA Fungus">
        <title>Comparative genomic study of the Penicillium genus elucidates a diverse pangenome and 15 lateral gene transfer events.</title>
        <authorList>
            <person name="Petersen C."/>
            <person name="Sorensen T."/>
            <person name="Nielsen M.R."/>
            <person name="Sondergaard T.E."/>
            <person name="Sorensen J.L."/>
            <person name="Fitzpatrick D.A."/>
            <person name="Frisvad J.C."/>
            <person name="Nielsen K.L."/>
        </authorList>
    </citation>
    <scope>NUCLEOTIDE SEQUENCE</scope>
    <source>
        <strain evidence="2">IBT 17514</strain>
    </source>
</reference>
<comment type="caution">
    <text evidence="2">The sequence shown here is derived from an EMBL/GenBank/DDBJ whole genome shotgun (WGS) entry which is preliminary data.</text>
</comment>